<dbReference type="InterPro" id="IPR054720">
    <property type="entry name" value="HpiC1"/>
</dbReference>
<evidence type="ECO:0000313" key="6">
    <source>
        <dbReference type="Proteomes" id="UP001207930"/>
    </source>
</evidence>
<sequence length="1109" mass="115279">MKPTLSYTGALASSLASVLLLSPNPVVAQTLTNPGFESNNFSTFPGYISGAANGPITGWTGSPADRVGQNPATSSPFANNGAIPGGVNVGFLQSGGTTTSTLKTTVTGLTIGTKYTVTVRVNARSNTPINLPYLRMSSDGTGDPVIAEVSRVATAVDATPYRTAAFEFTATGTSHELTFENARTSGDHTLLLDNVSVVPSSNAWSHSAWTGDADSGIDSSFIYTHAFKLGNTTNTTVNGVQFFGRQGTLPGLFTWNGLNSTAQFGAGVVQITGDSAALATPFRYGALPSLTLENLKPNTQYVFTVYGVAWDSATGSTPHRTVTFNSSLGGTPYSVNLNQYGQNKGLKVKYTYTTDATGTPVTVSFPALSQSLDFHVSAFCNREATARPPAVNWTIHEWNNDADSGASPNHVYTHAQSYASTVSQNINGVNFVGIGGQNPSGTNCAVTGMPGVYTNDANTITGYSATIAKDFIHGGAPSTFSLSGLTPGKQYVFSLYTVGWETGVRQGAMYGAPGENAQILNQDQYGDNRGARFDCVYTADASGTAKIKDFGIDYATDGNKTIHVYASSNREVDAMVGVAPSFTLQPLGTTISEGGSFILRGAANGSSTLTYQWKRNNVDIPGADQPELELVDIQLADAGSYTLVSTNSVSSTTSNPAVITVLQRAPGLFNTGVDNLGVALAQGTVDTHYTLLANPDNIGSTMAFVQNPIPTPPWVPHTGTSTWIGPRAFTGGAAGLNADAGEGPGTYVYRTTVDLTGYDISTVQITGRWASDNNGVAIRVNTVATGLTHTGNTFGELLPFTINTTNAPGLIAGVNTIDFVVNNADAQQGYTGLHVVDFRAAGIIPAGTPPHITLQPQGGPGVHNGNITLVAGATGSAPLTYQWYRGTTPIPGADQPTLDVIISDISDGADYKVRVTNSVSSVDSNVATVAVTNAIPVVVDDSLSTTVGTQLEIDINAQMLANDTDADNDTLELETFGATSFNGGTVTRDGGYLYYTPAPGFTGLDGFTYTVNDGWGGISSVGSVLINVTAAASGAPGQMTLAVDLTGGSVTGTFTGTPGATYILQRSTTLLADSWITVDTEVAPASGVVTVLDEDPPAVRAFYRISYTE</sequence>
<protein>
    <submittedName>
        <fullName evidence="5">Ig-like domain-containing protein</fullName>
    </submittedName>
</protein>
<name>A0ABT3FNG8_9BACT</name>
<dbReference type="Gene3D" id="2.60.40.2810">
    <property type="match status" value="1"/>
</dbReference>
<dbReference type="InterPro" id="IPR013783">
    <property type="entry name" value="Ig-like_fold"/>
</dbReference>
<evidence type="ECO:0000256" key="1">
    <source>
        <dbReference type="ARBA" id="ARBA00022737"/>
    </source>
</evidence>
<evidence type="ECO:0000313" key="5">
    <source>
        <dbReference type="EMBL" id="MCW1885116.1"/>
    </source>
</evidence>
<dbReference type="SMART" id="SM00409">
    <property type="entry name" value="IG"/>
    <property type="match status" value="2"/>
</dbReference>
<dbReference type="InterPro" id="IPR036179">
    <property type="entry name" value="Ig-like_dom_sf"/>
</dbReference>
<dbReference type="Gene3D" id="2.60.40.10">
    <property type="entry name" value="Immunoglobulins"/>
    <property type="match status" value="1"/>
</dbReference>
<evidence type="ECO:0000256" key="3">
    <source>
        <dbReference type="SAM" id="SignalP"/>
    </source>
</evidence>
<keyword evidence="3" id="KW-0732">Signal</keyword>
<dbReference type="InterPro" id="IPR003599">
    <property type="entry name" value="Ig_sub"/>
</dbReference>
<dbReference type="SUPFAM" id="SSF48726">
    <property type="entry name" value="Immunoglobulin"/>
    <property type="match status" value="2"/>
</dbReference>
<keyword evidence="1" id="KW-0677">Repeat</keyword>
<dbReference type="PANTHER" id="PTHR44170">
    <property type="entry name" value="PROTEIN SIDEKICK"/>
    <property type="match status" value="1"/>
</dbReference>
<organism evidence="5 6">
    <name type="scientific">Luteolibacter flavescens</name>
    <dbReference type="NCBI Taxonomy" id="1859460"/>
    <lineage>
        <taxon>Bacteria</taxon>
        <taxon>Pseudomonadati</taxon>
        <taxon>Verrucomicrobiota</taxon>
        <taxon>Verrucomicrobiia</taxon>
        <taxon>Verrucomicrobiales</taxon>
        <taxon>Verrucomicrobiaceae</taxon>
        <taxon>Luteolibacter</taxon>
    </lineage>
</organism>
<dbReference type="RefSeq" id="WP_264501074.1">
    <property type="nucleotide sequence ID" value="NZ_JAPDDS010000005.1"/>
</dbReference>
<feature type="domain" description="Ig-like" evidence="4">
    <location>
        <begin position="580"/>
        <end position="660"/>
    </location>
</feature>
<dbReference type="Gene3D" id="2.60.120.260">
    <property type="entry name" value="Galactose-binding domain-like"/>
    <property type="match status" value="1"/>
</dbReference>
<dbReference type="Pfam" id="PF22825">
    <property type="entry name" value="HpiC1-like"/>
    <property type="match status" value="1"/>
</dbReference>
<proteinExistence type="predicted"/>
<keyword evidence="2" id="KW-1015">Disulfide bond</keyword>
<dbReference type="Pfam" id="PF17963">
    <property type="entry name" value="Big_9"/>
    <property type="match status" value="1"/>
</dbReference>
<gene>
    <name evidence="5" type="ORF">OKA04_10285</name>
</gene>
<comment type="caution">
    <text evidence="5">The sequence shown here is derived from an EMBL/GenBank/DDBJ whole genome shotgun (WGS) entry which is preliminary data.</text>
</comment>
<evidence type="ECO:0000256" key="2">
    <source>
        <dbReference type="ARBA" id="ARBA00023157"/>
    </source>
</evidence>
<evidence type="ECO:0000259" key="4">
    <source>
        <dbReference type="PROSITE" id="PS50835"/>
    </source>
</evidence>
<dbReference type="Proteomes" id="UP001207930">
    <property type="component" value="Unassembled WGS sequence"/>
</dbReference>
<feature type="signal peptide" evidence="3">
    <location>
        <begin position="1"/>
        <end position="28"/>
    </location>
</feature>
<dbReference type="PROSITE" id="PS50835">
    <property type="entry name" value="IG_LIKE"/>
    <property type="match status" value="1"/>
</dbReference>
<dbReference type="EMBL" id="JAPDDS010000005">
    <property type="protein sequence ID" value="MCW1885116.1"/>
    <property type="molecule type" value="Genomic_DNA"/>
</dbReference>
<reference evidence="5 6" key="1">
    <citation type="submission" date="2022-10" db="EMBL/GenBank/DDBJ databases">
        <title>Luteolibacter flavescens strain MCCC 1K03193, whole genome shotgun sequencing project.</title>
        <authorList>
            <person name="Zhao G."/>
            <person name="Shen L."/>
        </authorList>
    </citation>
    <scope>NUCLEOTIDE SEQUENCE [LARGE SCALE GENOMIC DNA]</scope>
    <source>
        <strain evidence="5 6">MCCC 1K03193</strain>
    </source>
</reference>
<keyword evidence="6" id="KW-1185">Reference proteome</keyword>
<dbReference type="InterPro" id="IPR007110">
    <property type="entry name" value="Ig-like_dom"/>
</dbReference>
<accession>A0ABT3FNG8</accession>
<feature type="chain" id="PRO_5045327543" evidence="3">
    <location>
        <begin position="29"/>
        <end position="1109"/>
    </location>
</feature>
<dbReference type="PANTHER" id="PTHR44170:SF6">
    <property type="entry name" value="CONTACTIN"/>
    <property type="match status" value="1"/>
</dbReference>